<dbReference type="RefSeq" id="WP_115006961.1">
    <property type="nucleotide sequence ID" value="NZ_UGQU01000002.1"/>
</dbReference>
<dbReference type="Proteomes" id="UP000254437">
    <property type="component" value="Unassembled WGS sequence"/>
</dbReference>
<dbReference type="InterPro" id="IPR046485">
    <property type="entry name" value="DUF6578"/>
</dbReference>
<organism evidence="1 2">
    <name type="scientific">Moraxella lacunata</name>
    <dbReference type="NCBI Taxonomy" id="477"/>
    <lineage>
        <taxon>Bacteria</taxon>
        <taxon>Pseudomonadati</taxon>
        <taxon>Pseudomonadota</taxon>
        <taxon>Gammaproteobacteria</taxon>
        <taxon>Moraxellales</taxon>
        <taxon>Moraxellaceae</taxon>
        <taxon>Moraxella</taxon>
    </lineage>
</organism>
<name>A0A378TT50_MORLA</name>
<dbReference type="AlphaFoldDB" id="A0A378TT50"/>
<gene>
    <name evidence="1" type="ORF">NCTC10359_01443</name>
</gene>
<accession>A0A378TT50</accession>
<proteinExistence type="predicted"/>
<protein>
    <submittedName>
        <fullName evidence="1">Uncharacterized protein</fullName>
    </submittedName>
</protein>
<dbReference type="Pfam" id="PF20218">
    <property type="entry name" value="DUF6578"/>
    <property type="match status" value="1"/>
</dbReference>
<reference evidence="1 2" key="1">
    <citation type="submission" date="2018-06" db="EMBL/GenBank/DDBJ databases">
        <authorList>
            <consortium name="Pathogen Informatics"/>
            <person name="Doyle S."/>
        </authorList>
    </citation>
    <scope>NUCLEOTIDE SEQUENCE [LARGE SCALE GENOMIC DNA]</scope>
    <source>
        <strain evidence="1 2">NCTC10359</strain>
    </source>
</reference>
<sequence>MTTATVFCENWQIDCCGDPFKIGDNVEWDCNYTYDDYRIKEAQYEYEAHLEAEVIIRGVVAEIYDVAFEQKDGAVFSYAIKPIEQVTRFGTTSGFLAVLHNVEVIK</sequence>
<evidence type="ECO:0000313" key="2">
    <source>
        <dbReference type="Proteomes" id="UP000254437"/>
    </source>
</evidence>
<dbReference type="EMBL" id="UGQU01000002">
    <property type="protein sequence ID" value="STZ63032.1"/>
    <property type="molecule type" value="Genomic_DNA"/>
</dbReference>
<evidence type="ECO:0000313" key="1">
    <source>
        <dbReference type="EMBL" id="STZ63032.1"/>
    </source>
</evidence>